<evidence type="ECO:0000313" key="3">
    <source>
        <dbReference type="EMBL" id="MDD0839404.1"/>
    </source>
</evidence>
<dbReference type="Proteomes" id="UP001528673">
    <property type="component" value="Unassembled WGS sequence"/>
</dbReference>
<dbReference type="Gene3D" id="3.40.50.720">
    <property type="entry name" value="NAD(P)-binding Rossmann-like Domain"/>
    <property type="match status" value="1"/>
</dbReference>
<sequence>MSLNPRITRWQGRRVWLIGASSGIGRATASALHHRGAQVIVSARSAAALHSFVEQHPGSDAVVLDCADAAQVQAAGQRLLTAGPLALVCYCAGHYRDLRATQFDLAEMLRHQEVNYVGALHVLAAVLPGLLSQARQGQPAHLSLVSSVAGFRGLPKSLAYGPTKAALINLAETLYLDLHEHGVGVSVVNPGFVATPLTAQNNFSMPALITPEAAAQAMLQGWAQGCFDIHFPKRFTRLMKLLRLLPYGLYFPVVRRATGL</sequence>
<dbReference type="PANTHER" id="PTHR44196">
    <property type="entry name" value="DEHYDROGENASE/REDUCTASE SDR FAMILY MEMBER 7B"/>
    <property type="match status" value="1"/>
</dbReference>
<protein>
    <submittedName>
        <fullName evidence="3">SDR family NAD(P)-dependent oxidoreductase</fullName>
    </submittedName>
</protein>
<proteinExistence type="inferred from homology"/>
<dbReference type="InterPro" id="IPR002347">
    <property type="entry name" value="SDR_fam"/>
</dbReference>
<accession>A0ABT5MZB9</accession>
<reference evidence="3 4" key="1">
    <citation type="submission" date="2023-02" db="EMBL/GenBank/DDBJ databases">
        <title>Bacterial whole genomic sequence of Curvibacter sp. HBC61.</title>
        <authorList>
            <person name="Le V."/>
            <person name="Ko S.-R."/>
            <person name="Ahn C.-Y."/>
            <person name="Oh H.-M."/>
        </authorList>
    </citation>
    <scope>NUCLEOTIDE SEQUENCE [LARGE SCALE GENOMIC DNA]</scope>
    <source>
        <strain evidence="3 4">HBC61</strain>
    </source>
</reference>
<dbReference type="InterPro" id="IPR036291">
    <property type="entry name" value="NAD(P)-bd_dom_sf"/>
</dbReference>
<dbReference type="PANTHER" id="PTHR44196:SF1">
    <property type="entry name" value="DEHYDROGENASE_REDUCTASE SDR FAMILY MEMBER 7B"/>
    <property type="match status" value="1"/>
</dbReference>
<dbReference type="Pfam" id="PF00106">
    <property type="entry name" value="adh_short"/>
    <property type="match status" value="1"/>
</dbReference>
<dbReference type="SUPFAM" id="SSF51735">
    <property type="entry name" value="NAD(P)-binding Rossmann-fold domains"/>
    <property type="match status" value="1"/>
</dbReference>
<evidence type="ECO:0000256" key="2">
    <source>
        <dbReference type="ARBA" id="ARBA00023002"/>
    </source>
</evidence>
<comment type="caution">
    <text evidence="3">The sequence shown here is derived from an EMBL/GenBank/DDBJ whole genome shotgun (WGS) entry which is preliminary data.</text>
</comment>
<dbReference type="RefSeq" id="WP_273951857.1">
    <property type="nucleotide sequence ID" value="NZ_JAQSIP010000005.1"/>
</dbReference>
<dbReference type="PRINTS" id="PR00081">
    <property type="entry name" value="GDHRDH"/>
</dbReference>
<gene>
    <name evidence="3" type="ORF">PSQ40_12540</name>
</gene>
<organism evidence="3 4">
    <name type="scientific">Curvibacter cyanobacteriorum</name>
    <dbReference type="NCBI Taxonomy" id="3026422"/>
    <lineage>
        <taxon>Bacteria</taxon>
        <taxon>Pseudomonadati</taxon>
        <taxon>Pseudomonadota</taxon>
        <taxon>Betaproteobacteria</taxon>
        <taxon>Burkholderiales</taxon>
        <taxon>Comamonadaceae</taxon>
        <taxon>Curvibacter</taxon>
    </lineage>
</organism>
<comment type="similarity">
    <text evidence="1">Belongs to the short-chain dehydrogenases/reductases (SDR) family.</text>
</comment>
<keyword evidence="4" id="KW-1185">Reference proteome</keyword>
<evidence type="ECO:0000313" key="4">
    <source>
        <dbReference type="Proteomes" id="UP001528673"/>
    </source>
</evidence>
<keyword evidence="2" id="KW-0560">Oxidoreductase</keyword>
<dbReference type="EMBL" id="JAQSIP010000005">
    <property type="protein sequence ID" value="MDD0839404.1"/>
    <property type="molecule type" value="Genomic_DNA"/>
</dbReference>
<name>A0ABT5MZB9_9BURK</name>
<evidence type="ECO:0000256" key="1">
    <source>
        <dbReference type="ARBA" id="ARBA00006484"/>
    </source>
</evidence>